<evidence type="ECO:0000313" key="1">
    <source>
        <dbReference type="EMBL" id="JAH33551.1"/>
    </source>
</evidence>
<reference evidence="1" key="1">
    <citation type="submission" date="2014-11" db="EMBL/GenBank/DDBJ databases">
        <authorList>
            <person name="Amaro Gonzalez C."/>
        </authorList>
    </citation>
    <scope>NUCLEOTIDE SEQUENCE</scope>
</reference>
<dbReference type="AlphaFoldDB" id="A0A0E9RWN4"/>
<proteinExistence type="predicted"/>
<protein>
    <submittedName>
        <fullName evidence="1">Uncharacterized protein</fullName>
    </submittedName>
</protein>
<name>A0A0E9RWN4_ANGAN</name>
<dbReference type="EMBL" id="GBXM01075026">
    <property type="protein sequence ID" value="JAH33551.1"/>
    <property type="molecule type" value="Transcribed_RNA"/>
</dbReference>
<sequence length="36" mass="4093">MHLGTVHSGHSYGVFLWRKINSTPQSPPQFKLKSLL</sequence>
<accession>A0A0E9RWN4</accession>
<organism evidence="1">
    <name type="scientific">Anguilla anguilla</name>
    <name type="common">European freshwater eel</name>
    <name type="synonym">Muraena anguilla</name>
    <dbReference type="NCBI Taxonomy" id="7936"/>
    <lineage>
        <taxon>Eukaryota</taxon>
        <taxon>Metazoa</taxon>
        <taxon>Chordata</taxon>
        <taxon>Craniata</taxon>
        <taxon>Vertebrata</taxon>
        <taxon>Euteleostomi</taxon>
        <taxon>Actinopterygii</taxon>
        <taxon>Neopterygii</taxon>
        <taxon>Teleostei</taxon>
        <taxon>Anguilliformes</taxon>
        <taxon>Anguillidae</taxon>
        <taxon>Anguilla</taxon>
    </lineage>
</organism>
<reference evidence="1" key="2">
    <citation type="journal article" date="2015" name="Fish Shellfish Immunol.">
        <title>Early steps in the European eel (Anguilla anguilla)-Vibrio vulnificus interaction in the gills: Role of the RtxA13 toxin.</title>
        <authorList>
            <person name="Callol A."/>
            <person name="Pajuelo D."/>
            <person name="Ebbesson L."/>
            <person name="Teles M."/>
            <person name="MacKenzie S."/>
            <person name="Amaro C."/>
        </authorList>
    </citation>
    <scope>NUCLEOTIDE SEQUENCE</scope>
</reference>